<reference evidence="2 3" key="1">
    <citation type="submission" date="2019-11" db="EMBL/GenBank/DDBJ databases">
        <title>Whole genome sequencing identifies a novel species of the genus Arsenicicoccus isolated from human blood.</title>
        <authorList>
            <person name="Jeong J.H."/>
            <person name="Kweon O.J."/>
            <person name="Kim H.R."/>
            <person name="Kim T.-H."/>
            <person name="Ha S.-M."/>
            <person name="Lee M.-K."/>
        </authorList>
    </citation>
    <scope>NUCLEOTIDE SEQUENCE [LARGE SCALE GENOMIC DNA]</scope>
    <source>
        <strain evidence="2 3">MKL-02</strain>
    </source>
</reference>
<accession>A0A6I3IHV2</accession>
<evidence type="ECO:0000259" key="1">
    <source>
        <dbReference type="Pfam" id="PF01996"/>
    </source>
</evidence>
<comment type="caution">
    <text evidence="2">The sequence shown here is derived from an EMBL/GenBank/DDBJ whole genome shotgun (WGS) entry which is preliminary data.</text>
</comment>
<dbReference type="Gene3D" id="3.90.1660.10">
    <property type="entry name" value="CofE-like domain"/>
    <property type="match status" value="1"/>
</dbReference>
<organism evidence="2 3">
    <name type="scientific">Arsenicicoccus cauae</name>
    <dbReference type="NCBI Taxonomy" id="2663847"/>
    <lineage>
        <taxon>Bacteria</taxon>
        <taxon>Bacillati</taxon>
        <taxon>Actinomycetota</taxon>
        <taxon>Actinomycetes</taxon>
        <taxon>Micrococcales</taxon>
        <taxon>Intrasporangiaceae</taxon>
        <taxon>Arsenicicoccus</taxon>
    </lineage>
</organism>
<feature type="domain" description="Coenzyme F420:L-glutamate ligase-like" evidence="1">
    <location>
        <begin position="1"/>
        <end position="207"/>
    </location>
</feature>
<dbReference type="InterPro" id="IPR002847">
    <property type="entry name" value="F420-0_gamma-glut_ligase-dom"/>
</dbReference>
<protein>
    <recommendedName>
        <fullName evidence="1">Coenzyme F420:L-glutamate ligase-like domain-containing protein</fullName>
    </recommendedName>
</protein>
<dbReference type="EMBL" id="WLVL01000056">
    <property type="protein sequence ID" value="MTB73287.1"/>
    <property type="molecule type" value="Genomic_DNA"/>
</dbReference>
<dbReference type="Proteomes" id="UP000431092">
    <property type="component" value="Unassembled WGS sequence"/>
</dbReference>
<sequence length="346" mass="35114">MPEVVTGTDLAAALLTAADAAGTRIVDGDVLAVSSKLVSKSLGLRTPWHGDRAGKDALVRSGTRRVVAERATPDGVTRVVESVAGPVMAAAGVDASNTGPGGGLLSLPADPDQAASRLRESLLAQQPGLTRVGVVVTDTAGRPWRLGQTDLALGLSGILPADDLRGDLDHDGRPLSVTSRALVDEVAAAADLVKGKTDGVGAALLRGLDHLVVAPGAWDLPGARSLVRAGAGDWFALGHVEALRSALGAPPGSATAATVGITPASLDGMAERAGRALRLALLGCPWVSPVDLRLQDDVVVGRLDCPDDLELGRSLARLEVAVVSEGLAVTWRRSAGGAAITFAEPT</sequence>
<dbReference type="GO" id="GO:0052618">
    <property type="term" value="F:coenzyme F420-0:L-glutamate ligase activity"/>
    <property type="evidence" value="ECO:0007669"/>
    <property type="project" value="TreeGrafter"/>
</dbReference>
<proteinExistence type="predicted"/>
<gene>
    <name evidence="2" type="ORF">GGG17_15230</name>
</gene>
<evidence type="ECO:0000313" key="2">
    <source>
        <dbReference type="EMBL" id="MTB73287.1"/>
    </source>
</evidence>
<evidence type="ECO:0000313" key="3">
    <source>
        <dbReference type="Proteomes" id="UP000431092"/>
    </source>
</evidence>
<dbReference type="PANTHER" id="PTHR47917">
    <property type="match status" value="1"/>
</dbReference>
<dbReference type="SUPFAM" id="SSF144010">
    <property type="entry name" value="CofE-like"/>
    <property type="match status" value="1"/>
</dbReference>
<dbReference type="Pfam" id="PF01996">
    <property type="entry name" value="F420_ligase"/>
    <property type="match status" value="1"/>
</dbReference>
<dbReference type="AlphaFoldDB" id="A0A6I3IHV2"/>
<dbReference type="Gene3D" id="3.30.1330.100">
    <property type="entry name" value="CofE-like"/>
    <property type="match status" value="1"/>
</dbReference>
<dbReference type="PANTHER" id="PTHR47917:SF1">
    <property type="entry name" value="COENZYME F420:L-GLUTAMATE LIGASE"/>
    <property type="match status" value="1"/>
</dbReference>
<keyword evidence="3" id="KW-1185">Reference proteome</keyword>
<name>A0A6I3IHV2_9MICO</name>